<accession>A0AA39HSA5</accession>
<keyword evidence="1" id="KW-0472">Membrane</keyword>
<proteinExistence type="predicted"/>
<gene>
    <name evidence="2" type="ORF">QR680_005516</name>
</gene>
<protein>
    <submittedName>
        <fullName evidence="2">Uncharacterized protein</fullName>
    </submittedName>
</protein>
<evidence type="ECO:0000256" key="1">
    <source>
        <dbReference type="SAM" id="Phobius"/>
    </source>
</evidence>
<name>A0AA39HSA5_9BILA</name>
<evidence type="ECO:0000313" key="3">
    <source>
        <dbReference type="Proteomes" id="UP001175271"/>
    </source>
</evidence>
<dbReference type="AlphaFoldDB" id="A0AA39HSA5"/>
<dbReference type="Proteomes" id="UP001175271">
    <property type="component" value="Unassembled WGS sequence"/>
</dbReference>
<reference evidence="2" key="1">
    <citation type="submission" date="2023-06" db="EMBL/GenBank/DDBJ databases">
        <title>Genomic analysis of the entomopathogenic nematode Steinernema hermaphroditum.</title>
        <authorList>
            <person name="Schwarz E.M."/>
            <person name="Heppert J.K."/>
            <person name="Baniya A."/>
            <person name="Schwartz H.T."/>
            <person name="Tan C.-H."/>
            <person name="Antoshechkin I."/>
            <person name="Sternberg P.W."/>
            <person name="Goodrich-Blair H."/>
            <person name="Dillman A.R."/>
        </authorList>
    </citation>
    <scope>NUCLEOTIDE SEQUENCE</scope>
    <source>
        <strain evidence="2">PS9179</strain>
        <tissue evidence="2">Whole animal</tissue>
    </source>
</reference>
<evidence type="ECO:0000313" key="2">
    <source>
        <dbReference type="EMBL" id="KAK0411156.1"/>
    </source>
</evidence>
<feature type="transmembrane region" description="Helical" evidence="1">
    <location>
        <begin position="85"/>
        <end position="105"/>
    </location>
</feature>
<keyword evidence="3" id="KW-1185">Reference proteome</keyword>
<comment type="caution">
    <text evidence="2">The sequence shown here is derived from an EMBL/GenBank/DDBJ whole genome shotgun (WGS) entry which is preliminary data.</text>
</comment>
<sequence length="156" mass="17369">MYCLETGRQIRAFGTSQATGEENPPRFSVSKLAPEKRGRFWRGKTRQIRLTPPGRCFLLFDPSTPRPINPPYPREAPRDAEDAPLLFTGLVVVLGSVFHFGFQIWRHIQGASGKGIVDCAPLYPDGYEVSELEEGAKELCQQLRCVGILIGGLPRV</sequence>
<keyword evidence="1" id="KW-0812">Transmembrane</keyword>
<organism evidence="2 3">
    <name type="scientific">Steinernema hermaphroditum</name>
    <dbReference type="NCBI Taxonomy" id="289476"/>
    <lineage>
        <taxon>Eukaryota</taxon>
        <taxon>Metazoa</taxon>
        <taxon>Ecdysozoa</taxon>
        <taxon>Nematoda</taxon>
        <taxon>Chromadorea</taxon>
        <taxon>Rhabditida</taxon>
        <taxon>Tylenchina</taxon>
        <taxon>Panagrolaimomorpha</taxon>
        <taxon>Strongyloidoidea</taxon>
        <taxon>Steinernematidae</taxon>
        <taxon>Steinernema</taxon>
    </lineage>
</organism>
<dbReference type="EMBL" id="JAUCMV010000003">
    <property type="protein sequence ID" value="KAK0411156.1"/>
    <property type="molecule type" value="Genomic_DNA"/>
</dbReference>
<keyword evidence="1" id="KW-1133">Transmembrane helix</keyword>